<feature type="domain" description="OmpA-like" evidence="1">
    <location>
        <begin position="65"/>
        <end position="164"/>
    </location>
</feature>
<dbReference type="Pfam" id="PF00691">
    <property type="entry name" value="OmpA"/>
    <property type="match status" value="1"/>
</dbReference>
<protein>
    <recommendedName>
        <fullName evidence="1">OmpA-like domain-containing protein</fullName>
    </recommendedName>
</protein>
<reference evidence="2" key="1">
    <citation type="submission" date="2020-03" db="EMBL/GenBank/DDBJ databases">
        <title>The deep terrestrial virosphere.</title>
        <authorList>
            <person name="Holmfeldt K."/>
            <person name="Nilsson E."/>
            <person name="Simone D."/>
            <person name="Lopez-Fernandez M."/>
            <person name="Wu X."/>
            <person name="de Brujin I."/>
            <person name="Lundin D."/>
            <person name="Andersson A."/>
            <person name="Bertilsson S."/>
            <person name="Dopson M."/>
        </authorList>
    </citation>
    <scope>NUCLEOTIDE SEQUENCE</scope>
    <source>
        <strain evidence="3">MM415A00402</strain>
        <strain evidence="2">MM415B00534</strain>
        <strain evidence="4">TM448B00727</strain>
    </source>
</reference>
<accession>A0A6M3J4R2</accession>
<dbReference type="EMBL" id="MT141514">
    <property type="protein sequence ID" value="QJA64157.1"/>
    <property type="molecule type" value="Genomic_DNA"/>
</dbReference>
<evidence type="ECO:0000313" key="4">
    <source>
        <dbReference type="EMBL" id="QJH96438.1"/>
    </source>
</evidence>
<proteinExistence type="predicted"/>
<dbReference type="PROSITE" id="PS51257">
    <property type="entry name" value="PROKAR_LIPOPROTEIN"/>
    <property type="match status" value="1"/>
</dbReference>
<dbReference type="SUPFAM" id="SSF103088">
    <property type="entry name" value="OmpA-like"/>
    <property type="match status" value="1"/>
</dbReference>
<name>A0A6M3J4R2_9ZZZZ</name>
<dbReference type="AlphaFoldDB" id="A0A6M3J4R2"/>
<dbReference type="InterPro" id="IPR036737">
    <property type="entry name" value="OmpA-like_sf"/>
</dbReference>
<sequence length="164" mass="17596">MRQHSLSLLMAVGAVLLGGLIVVLAFSSCSSKAPQQDQVSGEVVASPEPAPLSDPYELPSASPYEAPLPAIEPLQIAFHKGYHNVPDKEVPALGALAGLLKDYRFQAILIGNANDYNDIQRNRALSYQRARAVYDWLLREGVPAEILTIASGGTDGRFVGVQAR</sequence>
<gene>
    <name evidence="3" type="ORF">MM415A00402_0016</name>
    <name evidence="2" type="ORF">MM415B00534_0016</name>
    <name evidence="4" type="ORF">TM448B00727_0016</name>
</gene>
<dbReference type="EMBL" id="MT144651">
    <property type="protein sequence ID" value="QJH96438.1"/>
    <property type="molecule type" value="Genomic_DNA"/>
</dbReference>
<dbReference type="PROSITE" id="PS51123">
    <property type="entry name" value="OMPA_2"/>
    <property type="match status" value="1"/>
</dbReference>
<organism evidence="2">
    <name type="scientific">viral metagenome</name>
    <dbReference type="NCBI Taxonomy" id="1070528"/>
    <lineage>
        <taxon>unclassified sequences</taxon>
        <taxon>metagenomes</taxon>
        <taxon>organismal metagenomes</taxon>
    </lineage>
</organism>
<evidence type="ECO:0000259" key="1">
    <source>
        <dbReference type="PROSITE" id="PS51123"/>
    </source>
</evidence>
<evidence type="ECO:0000313" key="2">
    <source>
        <dbReference type="EMBL" id="QJA64157.1"/>
    </source>
</evidence>
<dbReference type="InterPro" id="IPR006665">
    <property type="entry name" value="OmpA-like"/>
</dbReference>
<dbReference type="EMBL" id="MT142488">
    <property type="protein sequence ID" value="QJA82463.1"/>
    <property type="molecule type" value="Genomic_DNA"/>
</dbReference>
<evidence type="ECO:0000313" key="3">
    <source>
        <dbReference type="EMBL" id="QJA82463.1"/>
    </source>
</evidence>
<dbReference type="Gene3D" id="3.30.1330.60">
    <property type="entry name" value="OmpA-like domain"/>
    <property type="match status" value="1"/>
</dbReference>